<dbReference type="GO" id="GO:0005829">
    <property type="term" value="C:cytosol"/>
    <property type="evidence" value="ECO:0007669"/>
    <property type="project" value="TreeGrafter"/>
</dbReference>
<keyword evidence="2" id="KW-0647">Proteasome</keyword>
<feature type="compositionally biased region" description="Basic and acidic residues" evidence="3">
    <location>
        <begin position="238"/>
        <end position="256"/>
    </location>
</feature>
<comment type="caution">
    <text evidence="5">The sequence shown here is derived from an EMBL/GenBank/DDBJ whole genome shotgun (WGS) entry which is preliminary data.</text>
</comment>
<dbReference type="PROSITE" id="PS50234">
    <property type="entry name" value="VWFA"/>
    <property type="match status" value="1"/>
</dbReference>
<keyword evidence="6" id="KW-1185">Reference proteome</keyword>
<feature type="region of interest" description="Disordered" evidence="3">
    <location>
        <begin position="238"/>
        <end position="304"/>
    </location>
</feature>
<dbReference type="FunFam" id="3.40.50.410:FF:000005">
    <property type="entry name" value="26S proteasome non-ATPase regulatory subunit 4"/>
    <property type="match status" value="1"/>
</dbReference>
<dbReference type="PANTHER" id="PTHR10223:SF0">
    <property type="entry name" value="26S PROTEASOME NON-ATPASE REGULATORY SUBUNIT 4"/>
    <property type="match status" value="1"/>
</dbReference>
<reference evidence="5" key="1">
    <citation type="journal article" date="2020" name="Stud. Mycol.">
        <title>101 Dothideomycetes genomes: a test case for predicting lifestyles and emergence of pathogens.</title>
        <authorList>
            <person name="Haridas S."/>
            <person name="Albert R."/>
            <person name="Binder M."/>
            <person name="Bloem J."/>
            <person name="Labutti K."/>
            <person name="Salamov A."/>
            <person name="Andreopoulos B."/>
            <person name="Baker S."/>
            <person name="Barry K."/>
            <person name="Bills G."/>
            <person name="Bluhm B."/>
            <person name="Cannon C."/>
            <person name="Castanera R."/>
            <person name="Culley D."/>
            <person name="Daum C."/>
            <person name="Ezra D."/>
            <person name="Gonzalez J."/>
            <person name="Henrissat B."/>
            <person name="Kuo A."/>
            <person name="Liang C."/>
            <person name="Lipzen A."/>
            <person name="Lutzoni F."/>
            <person name="Magnuson J."/>
            <person name="Mondo S."/>
            <person name="Nolan M."/>
            <person name="Ohm R."/>
            <person name="Pangilinan J."/>
            <person name="Park H.-J."/>
            <person name="Ramirez L."/>
            <person name="Alfaro M."/>
            <person name="Sun H."/>
            <person name="Tritt A."/>
            <person name="Yoshinaga Y."/>
            <person name="Zwiers L.-H."/>
            <person name="Turgeon B."/>
            <person name="Goodwin S."/>
            <person name="Spatafora J."/>
            <person name="Crous P."/>
            <person name="Grigoriev I."/>
        </authorList>
    </citation>
    <scope>NUCLEOTIDE SEQUENCE</scope>
    <source>
        <strain evidence="5">CBS 260.36</strain>
    </source>
</reference>
<feature type="compositionally biased region" description="Gly residues" evidence="3">
    <location>
        <begin position="209"/>
        <end position="218"/>
    </location>
</feature>
<dbReference type="InterPro" id="IPR003903">
    <property type="entry name" value="UIM_dom"/>
</dbReference>
<evidence type="ECO:0000256" key="3">
    <source>
        <dbReference type="SAM" id="MobiDB-lite"/>
    </source>
</evidence>
<dbReference type="AlphaFoldDB" id="A0A9P4IWQ6"/>
<dbReference type="PANTHER" id="PTHR10223">
    <property type="entry name" value="26S PROTEASOME NON-ATPASE REGULATORY SUBUNIT 4"/>
    <property type="match status" value="1"/>
</dbReference>
<dbReference type="Pfam" id="PF13519">
    <property type="entry name" value="VWA_2"/>
    <property type="match status" value="1"/>
</dbReference>
<dbReference type="PROSITE" id="PS50330">
    <property type="entry name" value="UIM"/>
    <property type="match status" value="1"/>
</dbReference>
<comment type="similarity">
    <text evidence="1">Belongs to the proteasome subunit S5A family.</text>
</comment>
<dbReference type="GO" id="GO:0043161">
    <property type="term" value="P:proteasome-mediated ubiquitin-dependent protein catabolic process"/>
    <property type="evidence" value="ECO:0007669"/>
    <property type="project" value="TreeGrafter"/>
</dbReference>
<evidence type="ECO:0000256" key="1">
    <source>
        <dbReference type="ARBA" id="ARBA00005574"/>
    </source>
</evidence>
<feature type="domain" description="VWFA" evidence="4">
    <location>
        <begin position="5"/>
        <end position="192"/>
    </location>
</feature>
<proteinExistence type="inferred from homology"/>
<dbReference type="EMBL" id="ML996088">
    <property type="protein sequence ID" value="KAF2151328.1"/>
    <property type="molecule type" value="Genomic_DNA"/>
</dbReference>
<organism evidence="5 6">
    <name type="scientific">Myriangium duriaei CBS 260.36</name>
    <dbReference type="NCBI Taxonomy" id="1168546"/>
    <lineage>
        <taxon>Eukaryota</taxon>
        <taxon>Fungi</taxon>
        <taxon>Dikarya</taxon>
        <taxon>Ascomycota</taxon>
        <taxon>Pezizomycotina</taxon>
        <taxon>Dothideomycetes</taxon>
        <taxon>Dothideomycetidae</taxon>
        <taxon>Myriangiales</taxon>
        <taxon>Myriangiaceae</taxon>
        <taxon>Myriangium</taxon>
    </lineage>
</organism>
<evidence type="ECO:0000259" key="4">
    <source>
        <dbReference type="PROSITE" id="PS50234"/>
    </source>
</evidence>
<sequence>MVLEATMIVVDNSESSRNGDYVPSRWEAQADCVNLIFQYKTQSNPESSVGLMSMGGSGPEVLTTLTTNPGKVLDGLHRTKIRGRSHLHTAIMVAQLALKHRQNKSQRQRIIVFTCSALTDPSESQSSLVKLAKKMKKNNVSVDIIALGELGEETVAKLRAFNEAVTGGDGSHLEVVHPGPNLLSDTVVGSPILAGEGGGAAAQRSTNGDTGGQGGGDFEFGVDPSMDPELALALRMSMEEENARQERERRAQESQENKTQLESVPEGGEEAQPLLGHDGQPSSSGQGEEKKDDKRDDGDKMDTA</sequence>
<accession>A0A9P4IWQ6</accession>
<dbReference type="SUPFAM" id="SSF53300">
    <property type="entry name" value="vWA-like"/>
    <property type="match status" value="1"/>
</dbReference>
<dbReference type="SMART" id="SM00327">
    <property type="entry name" value="VWA"/>
    <property type="match status" value="1"/>
</dbReference>
<dbReference type="Proteomes" id="UP000799439">
    <property type="component" value="Unassembled WGS sequence"/>
</dbReference>
<dbReference type="InterPro" id="IPR036465">
    <property type="entry name" value="vWFA_dom_sf"/>
</dbReference>
<evidence type="ECO:0000313" key="6">
    <source>
        <dbReference type="Proteomes" id="UP000799439"/>
    </source>
</evidence>
<dbReference type="CDD" id="cd01452">
    <property type="entry name" value="VWA_26S_proteasome_subunit"/>
    <property type="match status" value="1"/>
</dbReference>
<dbReference type="Gene3D" id="1.10.287.3990">
    <property type="match status" value="1"/>
</dbReference>
<dbReference type="InterPro" id="IPR002035">
    <property type="entry name" value="VWF_A"/>
</dbReference>
<dbReference type="Gene3D" id="3.40.50.410">
    <property type="entry name" value="von Willebrand factor, type A domain"/>
    <property type="match status" value="1"/>
</dbReference>
<dbReference type="GO" id="GO:0036435">
    <property type="term" value="F:K48-linked polyubiquitin modification-dependent protein binding"/>
    <property type="evidence" value="ECO:0007669"/>
    <property type="project" value="UniProtKB-ARBA"/>
</dbReference>
<dbReference type="FunFam" id="1.10.287.3990:FF:000001">
    <property type="entry name" value="26S proteasome regulatory subunit S5A"/>
    <property type="match status" value="1"/>
</dbReference>
<dbReference type="GO" id="GO:0005634">
    <property type="term" value="C:nucleus"/>
    <property type="evidence" value="ECO:0007669"/>
    <property type="project" value="TreeGrafter"/>
</dbReference>
<protein>
    <recommendedName>
        <fullName evidence="4">VWFA domain-containing protein</fullName>
    </recommendedName>
</protein>
<feature type="region of interest" description="Disordered" evidence="3">
    <location>
        <begin position="187"/>
        <end position="225"/>
    </location>
</feature>
<dbReference type="InterPro" id="IPR027040">
    <property type="entry name" value="PSMD4"/>
</dbReference>
<name>A0A9P4IWQ6_9PEZI</name>
<evidence type="ECO:0000313" key="5">
    <source>
        <dbReference type="EMBL" id="KAF2151328.1"/>
    </source>
</evidence>
<dbReference type="GO" id="GO:0008540">
    <property type="term" value="C:proteasome regulatory particle, base subcomplex"/>
    <property type="evidence" value="ECO:0007669"/>
    <property type="project" value="TreeGrafter"/>
</dbReference>
<gene>
    <name evidence="5" type="ORF">K461DRAFT_258416</name>
</gene>
<dbReference type="OrthoDB" id="1731724at2759"/>
<evidence type="ECO:0000256" key="2">
    <source>
        <dbReference type="ARBA" id="ARBA00022942"/>
    </source>
</evidence>
<feature type="compositionally biased region" description="Basic and acidic residues" evidence="3">
    <location>
        <begin position="287"/>
        <end position="304"/>
    </location>
</feature>